<evidence type="ECO:0008006" key="3">
    <source>
        <dbReference type="Google" id="ProtNLM"/>
    </source>
</evidence>
<protein>
    <recommendedName>
        <fullName evidence="3">Lipoprotein</fullName>
    </recommendedName>
</protein>
<reference evidence="1" key="1">
    <citation type="submission" date="2021-01" db="EMBL/GenBank/DDBJ databases">
        <title>Ramlibacter sp. strain AW1 16S ribosomal RNA gene Genome sequencing and assembly.</title>
        <authorList>
            <person name="Kang M."/>
        </authorList>
    </citation>
    <scope>NUCLEOTIDE SEQUENCE</scope>
    <source>
        <strain evidence="1">AW1</strain>
    </source>
</reference>
<proteinExistence type="predicted"/>
<name>A0A937D2J1_9BURK</name>
<accession>A0A937D2J1</accession>
<dbReference type="Proteomes" id="UP000613011">
    <property type="component" value="Unassembled WGS sequence"/>
</dbReference>
<organism evidence="1 2">
    <name type="scientific">Ramlibacter aurantiacus</name>
    <dbReference type="NCBI Taxonomy" id="2801330"/>
    <lineage>
        <taxon>Bacteria</taxon>
        <taxon>Pseudomonadati</taxon>
        <taxon>Pseudomonadota</taxon>
        <taxon>Betaproteobacteria</taxon>
        <taxon>Burkholderiales</taxon>
        <taxon>Comamonadaceae</taxon>
        <taxon>Ramlibacter</taxon>
    </lineage>
</organism>
<dbReference type="EMBL" id="JAEQNA010000005">
    <property type="protein sequence ID" value="MBL0421669.1"/>
    <property type="molecule type" value="Genomic_DNA"/>
</dbReference>
<keyword evidence="2" id="KW-1185">Reference proteome</keyword>
<evidence type="ECO:0000313" key="2">
    <source>
        <dbReference type="Proteomes" id="UP000613011"/>
    </source>
</evidence>
<sequence>MTHASPLGRGIIGAMLLALALVGCSAIKLGYSNLGELSYWWLDGYFDFDDDQARHVRQELARLHRWHRQDELPHLVRTLARMEQMAAGDVTAEQVCGVFDELRQRLRGLREQAEPALVATARRLTPANLAQLASKHERNNREWRRKWLRLPPHELTQQRAKQFQEHAERLYGSLEPVQRQVLHEHKARSVFDPARALAERQRRQADLRLTLEQLQAPELDAGQARALLAGLLDRAERSPDAVWERHQEQLVREHCAVSARIHNVASPAQRDAAISRLRSWQRDLIELAGRT</sequence>
<evidence type="ECO:0000313" key="1">
    <source>
        <dbReference type="EMBL" id="MBL0421669.1"/>
    </source>
</evidence>
<comment type="caution">
    <text evidence="1">The sequence shown here is derived from an EMBL/GenBank/DDBJ whole genome shotgun (WGS) entry which is preliminary data.</text>
</comment>
<dbReference type="AlphaFoldDB" id="A0A937D2J1"/>
<dbReference type="Pfam" id="PF19795">
    <property type="entry name" value="DUF6279"/>
    <property type="match status" value="1"/>
</dbReference>
<gene>
    <name evidence="1" type="ORF">JI739_15030</name>
</gene>